<dbReference type="OrthoDB" id="1096636at2"/>
<comment type="caution">
    <text evidence="12">The sequence shown here is derived from an EMBL/GenBank/DDBJ whole genome shotgun (WGS) entry which is preliminary data.</text>
</comment>
<dbReference type="AlphaFoldDB" id="A0A2T3HRW3"/>
<protein>
    <submittedName>
        <fullName evidence="12">Energy transducer TonB</fullName>
    </submittedName>
</protein>
<dbReference type="PROSITE" id="PS52015">
    <property type="entry name" value="TONB_CTD"/>
    <property type="match status" value="1"/>
</dbReference>
<keyword evidence="8" id="KW-1133">Transmembrane helix</keyword>
<feature type="signal peptide" evidence="10">
    <location>
        <begin position="1"/>
        <end position="17"/>
    </location>
</feature>
<keyword evidence="7" id="KW-0653">Protein transport</keyword>
<dbReference type="GO" id="GO:0015031">
    <property type="term" value="P:protein transport"/>
    <property type="evidence" value="ECO:0007669"/>
    <property type="project" value="UniProtKB-KW"/>
</dbReference>
<evidence type="ECO:0000256" key="9">
    <source>
        <dbReference type="ARBA" id="ARBA00023136"/>
    </source>
</evidence>
<evidence type="ECO:0000259" key="11">
    <source>
        <dbReference type="PROSITE" id="PS52015"/>
    </source>
</evidence>
<keyword evidence="4" id="KW-1003">Cell membrane</keyword>
<dbReference type="InterPro" id="IPR006260">
    <property type="entry name" value="TonB/TolA_C"/>
</dbReference>
<name>A0A2T3HRW3_9SPHI</name>
<evidence type="ECO:0000256" key="5">
    <source>
        <dbReference type="ARBA" id="ARBA00022519"/>
    </source>
</evidence>
<comment type="similarity">
    <text evidence="2">Belongs to the TonB family.</text>
</comment>
<evidence type="ECO:0000256" key="8">
    <source>
        <dbReference type="ARBA" id="ARBA00022989"/>
    </source>
</evidence>
<feature type="domain" description="TonB C-terminal" evidence="11">
    <location>
        <begin position="24"/>
        <end position="119"/>
    </location>
</feature>
<dbReference type="GO" id="GO:0098797">
    <property type="term" value="C:plasma membrane protein complex"/>
    <property type="evidence" value="ECO:0007669"/>
    <property type="project" value="TreeGrafter"/>
</dbReference>
<sequence>MKKLLVFFLFLSLGGMAQQPVFRTGKHTLESFLASNTVYPAYSRQNCIGGTVVVAFKLDKKGDVFSSRVVRGVGTDLDDEALRLVRMTRGKWSLPAGFDTTTLVSVPVNFKVSGANCDQKSVAEIRQAIQAYRNEQELTNAVLNYYRNKEQGKAPAGEEQRIRSIQQELGYDDEYYDQRISAGLKKIKQGDHEGACEDFRFVKYMGSSKADTHLEKYCR</sequence>
<organism evidence="12 13">
    <name type="scientific">Pedobacter yulinensis</name>
    <dbReference type="NCBI Taxonomy" id="2126353"/>
    <lineage>
        <taxon>Bacteria</taxon>
        <taxon>Pseudomonadati</taxon>
        <taxon>Bacteroidota</taxon>
        <taxon>Sphingobacteriia</taxon>
        <taxon>Sphingobacteriales</taxon>
        <taxon>Sphingobacteriaceae</taxon>
        <taxon>Pedobacter</taxon>
    </lineage>
</organism>
<dbReference type="EMBL" id="PYLS01000001">
    <property type="protein sequence ID" value="PST85205.1"/>
    <property type="molecule type" value="Genomic_DNA"/>
</dbReference>
<evidence type="ECO:0000256" key="6">
    <source>
        <dbReference type="ARBA" id="ARBA00022692"/>
    </source>
</evidence>
<keyword evidence="9" id="KW-0472">Membrane</keyword>
<keyword evidence="10" id="KW-0732">Signal</keyword>
<evidence type="ECO:0000313" key="13">
    <source>
        <dbReference type="Proteomes" id="UP000240912"/>
    </source>
</evidence>
<evidence type="ECO:0000256" key="3">
    <source>
        <dbReference type="ARBA" id="ARBA00022448"/>
    </source>
</evidence>
<dbReference type="InterPro" id="IPR037682">
    <property type="entry name" value="TonB_C"/>
</dbReference>
<dbReference type="Pfam" id="PF03544">
    <property type="entry name" value="TonB_C"/>
    <property type="match status" value="1"/>
</dbReference>
<comment type="subcellular location">
    <subcellularLocation>
        <location evidence="1">Cell inner membrane</location>
        <topology evidence="1">Single-pass membrane protein</topology>
        <orientation evidence="1">Periplasmic side</orientation>
    </subcellularLocation>
</comment>
<evidence type="ECO:0000256" key="4">
    <source>
        <dbReference type="ARBA" id="ARBA00022475"/>
    </source>
</evidence>
<dbReference type="Gene3D" id="3.30.1150.10">
    <property type="match status" value="1"/>
</dbReference>
<keyword evidence="5" id="KW-0997">Cell inner membrane</keyword>
<dbReference type="InterPro" id="IPR051045">
    <property type="entry name" value="TonB-dependent_transducer"/>
</dbReference>
<gene>
    <name evidence="12" type="ORF">C7T94_03620</name>
</gene>
<dbReference type="NCBIfam" id="TIGR01352">
    <property type="entry name" value="tonB_Cterm"/>
    <property type="match status" value="1"/>
</dbReference>
<evidence type="ECO:0000256" key="1">
    <source>
        <dbReference type="ARBA" id="ARBA00004383"/>
    </source>
</evidence>
<evidence type="ECO:0000256" key="10">
    <source>
        <dbReference type="SAM" id="SignalP"/>
    </source>
</evidence>
<dbReference type="PANTHER" id="PTHR33446">
    <property type="entry name" value="PROTEIN TONB-RELATED"/>
    <property type="match status" value="1"/>
</dbReference>
<dbReference type="SUPFAM" id="SSF74653">
    <property type="entry name" value="TolA/TonB C-terminal domain"/>
    <property type="match status" value="1"/>
</dbReference>
<feature type="chain" id="PRO_5015412195" evidence="10">
    <location>
        <begin position="18"/>
        <end position="219"/>
    </location>
</feature>
<reference evidence="12 13" key="1">
    <citation type="submission" date="2018-03" db="EMBL/GenBank/DDBJ databases">
        <authorList>
            <person name="Keele B.F."/>
        </authorList>
    </citation>
    <scope>NUCLEOTIDE SEQUENCE [LARGE SCALE GENOMIC DNA]</scope>
    <source>
        <strain evidence="12 13">YL28-9</strain>
    </source>
</reference>
<keyword evidence="6" id="KW-0812">Transmembrane</keyword>
<dbReference type="RefSeq" id="WP_107213723.1">
    <property type="nucleotide sequence ID" value="NZ_KZ686268.1"/>
</dbReference>
<evidence type="ECO:0000313" key="12">
    <source>
        <dbReference type="EMBL" id="PST85205.1"/>
    </source>
</evidence>
<keyword evidence="13" id="KW-1185">Reference proteome</keyword>
<evidence type="ECO:0000256" key="2">
    <source>
        <dbReference type="ARBA" id="ARBA00006555"/>
    </source>
</evidence>
<dbReference type="Proteomes" id="UP000240912">
    <property type="component" value="Unassembled WGS sequence"/>
</dbReference>
<proteinExistence type="inferred from homology"/>
<evidence type="ECO:0000256" key="7">
    <source>
        <dbReference type="ARBA" id="ARBA00022927"/>
    </source>
</evidence>
<keyword evidence="3" id="KW-0813">Transport</keyword>
<accession>A0A2T3HRW3</accession>
<dbReference type="GO" id="GO:0031992">
    <property type="term" value="F:energy transducer activity"/>
    <property type="evidence" value="ECO:0007669"/>
    <property type="project" value="TreeGrafter"/>
</dbReference>
<dbReference type="PANTHER" id="PTHR33446:SF2">
    <property type="entry name" value="PROTEIN TONB"/>
    <property type="match status" value="1"/>
</dbReference>
<dbReference type="GO" id="GO:0055085">
    <property type="term" value="P:transmembrane transport"/>
    <property type="evidence" value="ECO:0007669"/>
    <property type="project" value="InterPro"/>
</dbReference>